<dbReference type="AlphaFoldDB" id="A0A2P6SHM6"/>
<dbReference type="EMBL" id="PDCK01000039">
    <property type="protein sequence ID" value="PRQ58146.1"/>
    <property type="molecule type" value="Genomic_DNA"/>
</dbReference>
<accession>A0A2P6SHM6</accession>
<organism evidence="2 3">
    <name type="scientific">Rosa chinensis</name>
    <name type="common">China rose</name>
    <dbReference type="NCBI Taxonomy" id="74649"/>
    <lineage>
        <taxon>Eukaryota</taxon>
        <taxon>Viridiplantae</taxon>
        <taxon>Streptophyta</taxon>
        <taxon>Embryophyta</taxon>
        <taxon>Tracheophyta</taxon>
        <taxon>Spermatophyta</taxon>
        <taxon>Magnoliopsida</taxon>
        <taxon>eudicotyledons</taxon>
        <taxon>Gunneridae</taxon>
        <taxon>Pentapetalae</taxon>
        <taxon>rosids</taxon>
        <taxon>fabids</taxon>
        <taxon>Rosales</taxon>
        <taxon>Rosaceae</taxon>
        <taxon>Rosoideae</taxon>
        <taxon>Rosoideae incertae sedis</taxon>
        <taxon>Rosa</taxon>
    </lineage>
</organism>
<keyword evidence="1" id="KW-0812">Transmembrane</keyword>
<comment type="caution">
    <text evidence="2">The sequence shown here is derived from an EMBL/GenBank/DDBJ whole genome shotgun (WGS) entry which is preliminary data.</text>
</comment>
<evidence type="ECO:0000313" key="3">
    <source>
        <dbReference type="Proteomes" id="UP000238479"/>
    </source>
</evidence>
<dbReference type="Gramene" id="PRQ58146">
    <property type="protein sequence ID" value="PRQ58146"/>
    <property type="gene ID" value="RchiOBHm_Chr1g0356061"/>
</dbReference>
<feature type="transmembrane region" description="Helical" evidence="1">
    <location>
        <begin position="20"/>
        <end position="41"/>
    </location>
</feature>
<reference evidence="2 3" key="1">
    <citation type="journal article" date="2018" name="Nat. Genet.">
        <title>The Rosa genome provides new insights in the design of modern roses.</title>
        <authorList>
            <person name="Bendahmane M."/>
        </authorList>
    </citation>
    <scope>NUCLEOTIDE SEQUENCE [LARGE SCALE GENOMIC DNA]</scope>
    <source>
        <strain evidence="3">cv. Old Blush</strain>
    </source>
</reference>
<sequence>MFSLVTVPPGIFLPGDLLMVFDGMAFCLVLRFGCWILHGIWTVHWLQSSWCLCITQWISLWQC</sequence>
<dbReference type="Proteomes" id="UP000238479">
    <property type="component" value="Chromosome 1"/>
</dbReference>
<keyword evidence="3" id="KW-1185">Reference proteome</keyword>
<proteinExistence type="predicted"/>
<protein>
    <submittedName>
        <fullName evidence="2">Uncharacterized protein</fullName>
    </submittedName>
</protein>
<gene>
    <name evidence="2" type="ORF">RchiOBHm_Chr1g0356061</name>
</gene>
<evidence type="ECO:0000313" key="2">
    <source>
        <dbReference type="EMBL" id="PRQ58146.1"/>
    </source>
</evidence>
<keyword evidence="1" id="KW-1133">Transmembrane helix</keyword>
<keyword evidence="1" id="KW-0472">Membrane</keyword>
<evidence type="ECO:0000256" key="1">
    <source>
        <dbReference type="SAM" id="Phobius"/>
    </source>
</evidence>
<name>A0A2P6SHM6_ROSCH</name>